<feature type="binding site" evidence="9">
    <location>
        <position position="200"/>
    </location>
    <ligand>
        <name>Zn(2+)</name>
        <dbReference type="ChEBI" id="CHEBI:29105"/>
        <label>2</label>
    </ligand>
</feature>
<evidence type="ECO:0000259" key="12">
    <source>
        <dbReference type="PROSITE" id="PS51188"/>
    </source>
</evidence>
<keyword evidence="5 9" id="KW-0863">Zinc-finger</keyword>
<evidence type="ECO:0000256" key="10">
    <source>
        <dbReference type="PROSITE-ProRule" id="PRU00546"/>
    </source>
</evidence>
<evidence type="ECO:0000256" key="3">
    <source>
        <dbReference type="ARBA" id="ARBA00022723"/>
    </source>
</evidence>
<evidence type="ECO:0000313" key="13">
    <source>
        <dbReference type="EMBL" id="MFB9896643.1"/>
    </source>
</evidence>
<protein>
    <recommendedName>
        <fullName evidence="9">Chaperone protein DnaJ</fullName>
    </recommendedName>
</protein>
<dbReference type="PROSITE" id="PS50076">
    <property type="entry name" value="DNAJ_2"/>
    <property type="match status" value="1"/>
</dbReference>
<feature type="repeat" description="CXXCXGXG motif" evidence="9">
    <location>
        <begin position="200"/>
        <end position="207"/>
    </location>
</feature>
<evidence type="ECO:0000256" key="2">
    <source>
        <dbReference type="ARBA" id="ARBA00022705"/>
    </source>
</evidence>
<feature type="binding site" evidence="9">
    <location>
        <position position="177"/>
    </location>
    <ligand>
        <name>Zn(2+)</name>
        <dbReference type="ChEBI" id="CHEBI:29105"/>
        <label>2</label>
    </ligand>
</feature>
<feature type="binding site" evidence="9">
    <location>
        <position position="160"/>
    </location>
    <ligand>
        <name>Zn(2+)</name>
        <dbReference type="ChEBI" id="CHEBI:29105"/>
        <label>1</label>
    </ligand>
</feature>
<sequence>MAEKRDYYEVLGVAKDASEDDIKKAYRKLAIKYHPDRNPGDKTAEEKFKEAAEAYEVLHDAQKRQQYDQFGFNGPQGSGFGGFGGGAGMNMDDIFSMFGDIFGGHGGGFGGFGFGGGGGDQQRVYRGSDLRLKVKLSLQDVASGVTKKFKVRKDVACSHCHGSGAEGGAAPETCPTCHGTGIVSRTVRSMFGMMTTQAECPTCHGEGTVIKNKCKECSGTGTVKGEEVVEINIPAGVEEGMVLNVHGKGNAGAHNGINGDIQVLVEEEKNDTFIRDKQDVLYNLLLDFPTAALGGEVDVPTIDGRKVKLKVDPGTQPGKSVRLRGKGLPAVKGYGSGMGDLIVSMSVYVPKTLSRDERKAIEKLRESENFQGDKTTRQSIFDKLRSHFN</sequence>
<dbReference type="InterPro" id="IPR036410">
    <property type="entry name" value="HSP_DnaJ_Cys-rich_dom_sf"/>
</dbReference>
<dbReference type="NCBIfam" id="NF008035">
    <property type="entry name" value="PRK10767.1"/>
    <property type="match status" value="1"/>
</dbReference>
<proteinExistence type="inferred from homology"/>
<keyword evidence="13" id="KW-0560">Oxidoreductase</keyword>
<feature type="binding site" evidence="9">
    <location>
        <position position="157"/>
    </location>
    <ligand>
        <name>Zn(2+)</name>
        <dbReference type="ChEBI" id="CHEBI:29105"/>
        <label>1</label>
    </ligand>
</feature>
<dbReference type="PANTHER" id="PTHR43096">
    <property type="entry name" value="DNAJ HOMOLOG 1, MITOCHONDRIAL-RELATED"/>
    <property type="match status" value="1"/>
</dbReference>
<dbReference type="PROSITE" id="PS00636">
    <property type="entry name" value="DNAJ_1"/>
    <property type="match status" value="1"/>
</dbReference>
<keyword evidence="8 9" id="KW-0143">Chaperone</keyword>
<dbReference type="InterPro" id="IPR012724">
    <property type="entry name" value="DnaJ"/>
</dbReference>
<dbReference type="PANTHER" id="PTHR43096:SF48">
    <property type="entry name" value="CHAPERONE PROTEIN DNAJ"/>
    <property type="match status" value="1"/>
</dbReference>
<feature type="zinc finger region" description="CR-type" evidence="10">
    <location>
        <begin position="144"/>
        <end position="226"/>
    </location>
</feature>
<evidence type="ECO:0000256" key="4">
    <source>
        <dbReference type="ARBA" id="ARBA00022737"/>
    </source>
</evidence>
<comment type="cofactor">
    <cofactor evidence="9">
        <name>Zn(2+)</name>
        <dbReference type="ChEBI" id="CHEBI:29105"/>
    </cofactor>
    <text evidence="9">Binds 2 Zn(2+) ions per monomer.</text>
</comment>
<feature type="binding site" evidence="9">
    <location>
        <position position="174"/>
    </location>
    <ligand>
        <name>Zn(2+)</name>
        <dbReference type="ChEBI" id="CHEBI:29105"/>
        <label>2</label>
    </ligand>
</feature>
<comment type="function">
    <text evidence="9">Participates actively in the response to hyperosmotic and heat shock by preventing the aggregation of stress-denatured proteins and by disaggregating proteins, also in an autonomous, DnaK-independent fashion. Unfolded proteins bind initially to DnaJ; upon interaction with the DnaJ-bound protein, DnaK hydrolyzes its bound ATP, resulting in the formation of a stable complex. GrpE releases ADP from DnaK; ATP binding to DnaK triggers the release of the substrate protein, thus completing the reaction cycle. Several rounds of ATP-dependent interactions between DnaJ, DnaK and GrpE are required for fully efficient folding. Also involved, together with DnaK and GrpE, in the DNA replication of plasmids through activation of initiation proteins.</text>
</comment>
<dbReference type="InterPro" id="IPR036869">
    <property type="entry name" value="J_dom_sf"/>
</dbReference>
<dbReference type="InterPro" id="IPR018253">
    <property type="entry name" value="DnaJ_domain_CS"/>
</dbReference>
<dbReference type="InterPro" id="IPR008971">
    <property type="entry name" value="HSP40/DnaJ_pept-bd"/>
</dbReference>
<feature type="repeat" description="CXXCXGXG motif" evidence="9">
    <location>
        <begin position="174"/>
        <end position="181"/>
    </location>
</feature>
<comment type="domain">
    <text evidence="9">The J domain is necessary and sufficient to stimulate DnaK ATPase activity. Zinc center 1 plays an important role in the autonomous, DnaK-independent chaperone activity of DnaJ. Zinc center 2 is essential for interaction with DnaK and for DnaJ activity.</text>
</comment>
<dbReference type="Gene3D" id="2.10.230.10">
    <property type="entry name" value="Heat shock protein DnaJ, cysteine-rich domain"/>
    <property type="match status" value="1"/>
</dbReference>
<dbReference type="Pfam" id="PF01556">
    <property type="entry name" value="DnaJ_C"/>
    <property type="match status" value="1"/>
</dbReference>
<organism evidence="13 14">
    <name type="scientific">Hallella seregens ATCC 51272</name>
    <dbReference type="NCBI Taxonomy" id="1336250"/>
    <lineage>
        <taxon>Bacteria</taxon>
        <taxon>Pseudomonadati</taxon>
        <taxon>Bacteroidota</taxon>
        <taxon>Bacteroidia</taxon>
        <taxon>Bacteroidales</taxon>
        <taxon>Prevotellaceae</taxon>
        <taxon>Hallella</taxon>
    </lineage>
</organism>
<dbReference type="CDD" id="cd10747">
    <property type="entry name" value="DnaJ_C"/>
    <property type="match status" value="1"/>
</dbReference>
<feature type="binding site" evidence="9">
    <location>
        <position position="214"/>
    </location>
    <ligand>
        <name>Zn(2+)</name>
        <dbReference type="ChEBI" id="CHEBI:29105"/>
        <label>1</label>
    </ligand>
</feature>
<dbReference type="Gene3D" id="1.10.287.110">
    <property type="entry name" value="DnaJ domain"/>
    <property type="match status" value="1"/>
</dbReference>
<comment type="similarity">
    <text evidence="9">Belongs to the DnaJ family.</text>
</comment>
<dbReference type="InterPro" id="IPR002939">
    <property type="entry name" value="DnaJ_C"/>
</dbReference>
<feature type="domain" description="CR-type" evidence="12">
    <location>
        <begin position="144"/>
        <end position="226"/>
    </location>
</feature>
<keyword evidence="1 9" id="KW-0963">Cytoplasm</keyword>
<keyword evidence="3 9" id="KW-0479">Metal-binding</keyword>
<evidence type="ECO:0000256" key="7">
    <source>
        <dbReference type="ARBA" id="ARBA00023016"/>
    </source>
</evidence>
<dbReference type="Proteomes" id="UP001589688">
    <property type="component" value="Unassembled WGS sequence"/>
</dbReference>
<keyword evidence="4 9" id="KW-0677">Repeat</keyword>
<dbReference type="PROSITE" id="PS51188">
    <property type="entry name" value="ZF_CR"/>
    <property type="match status" value="1"/>
</dbReference>
<comment type="caution">
    <text evidence="13">The sequence shown here is derived from an EMBL/GenBank/DDBJ whole genome shotgun (WGS) entry which is preliminary data.</text>
</comment>
<dbReference type="NCBIfam" id="TIGR02349">
    <property type="entry name" value="DnaJ_bact"/>
    <property type="match status" value="1"/>
</dbReference>
<dbReference type="GO" id="GO:0016491">
    <property type="term" value="F:oxidoreductase activity"/>
    <property type="evidence" value="ECO:0007669"/>
    <property type="project" value="UniProtKB-KW"/>
</dbReference>
<dbReference type="SUPFAM" id="SSF57938">
    <property type="entry name" value="DnaJ/Hsp40 cysteine-rich domain"/>
    <property type="match status" value="1"/>
</dbReference>
<dbReference type="InterPro" id="IPR001623">
    <property type="entry name" value="DnaJ_domain"/>
</dbReference>
<dbReference type="Pfam" id="PF00226">
    <property type="entry name" value="DnaJ"/>
    <property type="match status" value="1"/>
</dbReference>
<dbReference type="Gene3D" id="2.60.260.20">
    <property type="entry name" value="Urease metallochaperone UreE, N-terminal domain"/>
    <property type="match status" value="2"/>
</dbReference>
<evidence type="ECO:0000313" key="14">
    <source>
        <dbReference type="Proteomes" id="UP001589688"/>
    </source>
</evidence>
<dbReference type="SUPFAM" id="SSF49493">
    <property type="entry name" value="HSP40/DnaJ peptide-binding domain"/>
    <property type="match status" value="2"/>
</dbReference>
<evidence type="ECO:0000256" key="8">
    <source>
        <dbReference type="ARBA" id="ARBA00023186"/>
    </source>
</evidence>
<dbReference type="CDD" id="cd10719">
    <property type="entry name" value="DnaJ_zf"/>
    <property type="match status" value="1"/>
</dbReference>
<keyword evidence="6 9" id="KW-0862">Zinc</keyword>
<dbReference type="SUPFAM" id="SSF46565">
    <property type="entry name" value="Chaperone J-domain"/>
    <property type="match status" value="1"/>
</dbReference>
<dbReference type="EMBL" id="JBHLZF010000001">
    <property type="protein sequence ID" value="MFB9896643.1"/>
    <property type="molecule type" value="Genomic_DNA"/>
</dbReference>
<gene>
    <name evidence="9 13" type="primary">dnaJ</name>
    <name evidence="13" type="ORF">ACFFK8_02085</name>
</gene>
<comment type="subcellular location">
    <subcellularLocation>
        <location evidence="9">Cytoplasm</location>
    </subcellularLocation>
</comment>
<comment type="subunit">
    <text evidence="9">Homodimer.</text>
</comment>
<evidence type="ECO:0000256" key="9">
    <source>
        <dbReference type="HAMAP-Rule" id="MF_01152"/>
    </source>
</evidence>
<feature type="repeat" description="CXXCXGXG motif" evidence="9">
    <location>
        <begin position="214"/>
        <end position="221"/>
    </location>
</feature>
<dbReference type="Pfam" id="PF00684">
    <property type="entry name" value="DnaJ_CXXCXGXG"/>
    <property type="match status" value="1"/>
</dbReference>
<dbReference type="SMART" id="SM00271">
    <property type="entry name" value="DnaJ"/>
    <property type="match status" value="1"/>
</dbReference>
<evidence type="ECO:0000259" key="11">
    <source>
        <dbReference type="PROSITE" id="PS50076"/>
    </source>
</evidence>
<evidence type="ECO:0000256" key="1">
    <source>
        <dbReference type="ARBA" id="ARBA00022490"/>
    </source>
</evidence>
<dbReference type="PRINTS" id="PR00625">
    <property type="entry name" value="JDOMAIN"/>
</dbReference>
<dbReference type="RefSeq" id="WP_027952496.1">
    <property type="nucleotide sequence ID" value="NZ_JADU01000020.1"/>
</dbReference>
<keyword evidence="14" id="KW-1185">Reference proteome</keyword>
<keyword evidence="2 9" id="KW-0235">DNA replication</keyword>
<reference evidence="13 14" key="1">
    <citation type="submission" date="2024-09" db="EMBL/GenBank/DDBJ databases">
        <authorList>
            <person name="Sun Q."/>
            <person name="Mori K."/>
        </authorList>
    </citation>
    <scope>NUCLEOTIDE SEQUENCE [LARGE SCALE GENOMIC DNA]</scope>
    <source>
        <strain evidence="13 14">ATCC 51272</strain>
    </source>
</reference>
<feature type="binding site" evidence="9">
    <location>
        <position position="217"/>
    </location>
    <ligand>
        <name>Zn(2+)</name>
        <dbReference type="ChEBI" id="CHEBI:29105"/>
        <label>1</label>
    </ligand>
</feature>
<dbReference type="CDD" id="cd06257">
    <property type="entry name" value="DnaJ"/>
    <property type="match status" value="1"/>
</dbReference>
<feature type="binding site" evidence="9">
    <location>
        <position position="203"/>
    </location>
    <ligand>
        <name>Zn(2+)</name>
        <dbReference type="ChEBI" id="CHEBI:29105"/>
        <label>2</label>
    </ligand>
</feature>
<evidence type="ECO:0000256" key="5">
    <source>
        <dbReference type="ARBA" id="ARBA00022771"/>
    </source>
</evidence>
<keyword evidence="7 9" id="KW-0346">Stress response</keyword>
<feature type="domain" description="J" evidence="11">
    <location>
        <begin position="6"/>
        <end position="71"/>
    </location>
</feature>
<dbReference type="InterPro" id="IPR001305">
    <property type="entry name" value="HSP_DnaJ_Cys-rich_dom"/>
</dbReference>
<evidence type="ECO:0000256" key="6">
    <source>
        <dbReference type="ARBA" id="ARBA00022833"/>
    </source>
</evidence>
<name>A0ABV5ZIV0_9BACT</name>
<feature type="repeat" description="CXXCXGXG motif" evidence="9">
    <location>
        <begin position="157"/>
        <end position="164"/>
    </location>
</feature>
<accession>A0ABV5ZIV0</accession>
<dbReference type="HAMAP" id="MF_01152">
    <property type="entry name" value="DnaJ"/>
    <property type="match status" value="1"/>
</dbReference>